<reference evidence="1" key="1">
    <citation type="journal article" date="2023" name="Front. Microbiol.">
        <title>Isolation of Brucella inopinata from a White's tree frog (Litoria caerulea): pose exotic frogs a potential risk to human health?</title>
        <authorList>
            <person name="Scholz H.C."/>
            <person name="Heckers K.O."/>
            <person name="Appelt S."/>
            <person name="Geier-Doemling D."/>
            <person name="Schlegel P."/>
            <person name="Wattam A.R."/>
        </authorList>
    </citation>
    <scope>NUCLEOTIDE SEQUENCE</scope>
    <source>
        <strain evidence="1">FO700662</strain>
    </source>
</reference>
<name>A0AAW7B4V4_9HYPH</name>
<protein>
    <submittedName>
        <fullName evidence="1">Uncharacterized protein</fullName>
    </submittedName>
</protein>
<keyword evidence="2" id="KW-1185">Reference proteome</keyword>
<proteinExistence type="predicted"/>
<dbReference type="Proteomes" id="UP001171122">
    <property type="component" value="Unassembled WGS sequence"/>
</dbReference>
<dbReference type="RefSeq" id="WP_285520440.1">
    <property type="nucleotide sequence ID" value="NZ_JARQXC010000009.1"/>
</dbReference>
<sequence>MLVTERQNRLFNAQANVLAIHPLQGLMTERVPEWLEDFIDFISDRDADHPLLQALPALQRLVGQDELPPYEEFLDAIQCGNEKGYLFYCDWEVRRYLDECAFVSGPGYRRITWIYADDIDAGFDALIAAAEADHERQRAKVGAA</sequence>
<dbReference type="EMBL" id="JARQXC010000009">
    <property type="protein sequence ID" value="MDL2332865.1"/>
    <property type="molecule type" value="Genomic_DNA"/>
</dbReference>
<organism evidence="1 2">
    <name type="scientific">Brucella inopinata</name>
    <dbReference type="NCBI Taxonomy" id="1218315"/>
    <lineage>
        <taxon>Bacteria</taxon>
        <taxon>Pseudomonadati</taxon>
        <taxon>Pseudomonadota</taxon>
        <taxon>Alphaproteobacteria</taxon>
        <taxon>Hyphomicrobiales</taxon>
        <taxon>Brucellaceae</taxon>
        <taxon>Brucella/Ochrobactrum group</taxon>
        <taxon>Brucella</taxon>
    </lineage>
</organism>
<evidence type="ECO:0000313" key="1">
    <source>
        <dbReference type="EMBL" id="MDL2332865.1"/>
    </source>
</evidence>
<evidence type="ECO:0000313" key="2">
    <source>
        <dbReference type="Proteomes" id="UP001171122"/>
    </source>
</evidence>
<dbReference type="AlphaFoldDB" id="A0AAW7B4V4"/>
<accession>A0AAW7B4V4</accession>
<comment type="caution">
    <text evidence="1">The sequence shown here is derived from an EMBL/GenBank/DDBJ whole genome shotgun (WGS) entry which is preliminary data.</text>
</comment>
<gene>
    <name evidence="1" type="ORF">P8A28_07925</name>
</gene>